<dbReference type="EMBL" id="JBEFKJ010000001">
    <property type="protein sequence ID" value="KAL2048207.1"/>
    <property type="molecule type" value="Genomic_DNA"/>
</dbReference>
<keyword evidence="3" id="KW-1185">Reference proteome</keyword>
<feature type="compositionally biased region" description="Polar residues" evidence="1">
    <location>
        <begin position="241"/>
        <end position="257"/>
    </location>
</feature>
<dbReference type="Proteomes" id="UP001590950">
    <property type="component" value="Unassembled WGS sequence"/>
</dbReference>
<name>A0ABR4AR72_9LECA</name>
<sequence>MPSGTSKKQRVSPPVQAPYRPPSLIDLGTSHSIESTLVKVLIPREQVPGYIYAYYSSSHAAMVKIGMTKQKRNASTLELTNKLHVVNAILFDSAELVACRRTLPYKACCCNHREWFQTSFEHAVAVIEKNTAYANTKPYVNPGNNIWQISVPHWKTRHDVYEPIVSSKNSMPTENSTVEGLEDSFHVDEAFSKGSVHAEEIVIREPDSNNHKYGVDRVPAPDAPTEGDIKEEEEREGSFYTAKTTASNTDSNEQNLVSAHKAS</sequence>
<evidence type="ECO:0000313" key="3">
    <source>
        <dbReference type="Proteomes" id="UP001590950"/>
    </source>
</evidence>
<accession>A0ABR4AR72</accession>
<comment type="caution">
    <text evidence="2">The sequence shown here is derived from an EMBL/GenBank/DDBJ whole genome shotgun (WGS) entry which is preliminary data.</text>
</comment>
<feature type="region of interest" description="Disordered" evidence="1">
    <location>
        <begin position="1"/>
        <end position="22"/>
    </location>
</feature>
<gene>
    <name evidence="2" type="ORF">N7G274_000118</name>
</gene>
<reference evidence="2 3" key="1">
    <citation type="submission" date="2024-09" db="EMBL/GenBank/DDBJ databases">
        <title>Rethinking Asexuality: The Enigmatic Case of Functional Sexual Genes in Lepraria (Stereocaulaceae).</title>
        <authorList>
            <person name="Doellman M."/>
            <person name="Sun Y."/>
            <person name="Barcenas-Pena A."/>
            <person name="Lumbsch H.T."/>
            <person name="Grewe F."/>
        </authorList>
    </citation>
    <scope>NUCLEOTIDE SEQUENCE [LARGE SCALE GENOMIC DNA]</scope>
    <source>
        <strain evidence="2 3">Mercado 3170</strain>
    </source>
</reference>
<evidence type="ECO:0008006" key="4">
    <source>
        <dbReference type="Google" id="ProtNLM"/>
    </source>
</evidence>
<evidence type="ECO:0000256" key="1">
    <source>
        <dbReference type="SAM" id="MobiDB-lite"/>
    </source>
</evidence>
<organism evidence="2 3">
    <name type="scientific">Stereocaulon virgatum</name>
    <dbReference type="NCBI Taxonomy" id="373712"/>
    <lineage>
        <taxon>Eukaryota</taxon>
        <taxon>Fungi</taxon>
        <taxon>Dikarya</taxon>
        <taxon>Ascomycota</taxon>
        <taxon>Pezizomycotina</taxon>
        <taxon>Lecanoromycetes</taxon>
        <taxon>OSLEUM clade</taxon>
        <taxon>Lecanoromycetidae</taxon>
        <taxon>Lecanorales</taxon>
        <taxon>Lecanorineae</taxon>
        <taxon>Stereocaulaceae</taxon>
        <taxon>Stereocaulon</taxon>
    </lineage>
</organism>
<feature type="region of interest" description="Disordered" evidence="1">
    <location>
        <begin position="206"/>
        <end position="263"/>
    </location>
</feature>
<evidence type="ECO:0000313" key="2">
    <source>
        <dbReference type="EMBL" id="KAL2048207.1"/>
    </source>
</evidence>
<proteinExistence type="predicted"/>
<protein>
    <recommendedName>
        <fullName evidence="4">GIY-YIG homing endonuclease</fullName>
    </recommendedName>
</protein>
<feature type="compositionally biased region" description="Basic and acidic residues" evidence="1">
    <location>
        <begin position="206"/>
        <end position="215"/>
    </location>
</feature>